<feature type="non-terminal residue" evidence="1">
    <location>
        <position position="99"/>
    </location>
</feature>
<protein>
    <submittedName>
        <fullName evidence="1">Uncharacterized protein</fullName>
    </submittedName>
</protein>
<proteinExistence type="predicted"/>
<organism evidence="1 2">
    <name type="scientific">Owenia fusiformis</name>
    <name type="common">Polychaete worm</name>
    <dbReference type="NCBI Taxonomy" id="6347"/>
    <lineage>
        <taxon>Eukaryota</taxon>
        <taxon>Metazoa</taxon>
        <taxon>Spiralia</taxon>
        <taxon>Lophotrochozoa</taxon>
        <taxon>Annelida</taxon>
        <taxon>Polychaeta</taxon>
        <taxon>Sedentaria</taxon>
        <taxon>Canalipalpata</taxon>
        <taxon>Sabellida</taxon>
        <taxon>Oweniida</taxon>
        <taxon>Oweniidae</taxon>
        <taxon>Owenia</taxon>
    </lineage>
</organism>
<name>A0A8J1XYN0_OWEFU</name>
<evidence type="ECO:0000313" key="2">
    <source>
        <dbReference type="Proteomes" id="UP000749559"/>
    </source>
</evidence>
<dbReference type="AlphaFoldDB" id="A0A8J1XYN0"/>
<dbReference type="Proteomes" id="UP000749559">
    <property type="component" value="Unassembled WGS sequence"/>
</dbReference>
<keyword evidence="2" id="KW-1185">Reference proteome</keyword>
<sequence>LSEGLYKCKSLTVATLVHRELEKTLPPTMTCDIESTQLGLFGDGFINYIPKDERHRRKTFVTSSEDNSCLYRSISQMMYGHDRTYHALRVCSTTWGAAH</sequence>
<comment type="caution">
    <text evidence="1">The sequence shown here is derived from an EMBL/GenBank/DDBJ whole genome shotgun (WGS) entry which is preliminary data.</text>
</comment>
<gene>
    <name evidence="1" type="ORF">OFUS_LOCUS19681</name>
</gene>
<dbReference type="EMBL" id="CAIIXF020000009">
    <property type="protein sequence ID" value="CAH1795093.1"/>
    <property type="molecule type" value="Genomic_DNA"/>
</dbReference>
<accession>A0A8J1XYN0</accession>
<evidence type="ECO:0000313" key="1">
    <source>
        <dbReference type="EMBL" id="CAH1795093.1"/>
    </source>
</evidence>
<reference evidence="1" key="1">
    <citation type="submission" date="2022-03" db="EMBL/GenBank/DDBJ databases">
        <authorList>
            <person name="Martin C."/>
        </authorList>
    </citation>
    <scope>NUCLEOTIDE SEQUENCE</scope>
</reference>